<sequence>MDQHEQPVETPGLASERLDTLLRALAAEPRRMIYTYLAEHDSASIAELTDVVVGWSSARGRDTDARNWDDTRTSLHHRHLPVLDDAGVISYDAAQRTATLASLSPSTAEVLATITDLDTAETDHED</sequence>
<name>A0A482T3Y5_HALHI</name>
<reference evidence="2 5" key="1">
    <citation type="submission" date="2018-11" db="EMBL/GenBank/DDBJ databases">
        <title>Genomic analysis of Haloarcula hispanica CBA1121.</title>
        <authorList>
            <person name="Kim Y.B."/>
            <person name="Roh S.W."/>
        </authorList>
    </citation>
    <scope>NUCLEOTIDE SEQUENCE [LARGE SCALE GENOMIC DNA]</scope>
    <source>
        <strain evidence="2 5">CBA1121</strain>
    </source>
</reference>
<evidence type="ECO:0000313" key="5">
    <source>
        <dbReference type="Proteomes" id="UP000326244"/>
    </source>
</evidence>
<dbReference type="InterPro" id="IPR036388">
    <property type="entry name" value="WH-like_DNA-bd_sf"/>
</dbReference>
<protein>
    <submittedName>
        <fullName evidence="3">Transcriptional regulator</fullName>
    </submittedName>
</protein>
<dbReference type="AlphaFoldDB" id="A0A482T3Y5"/>
<reference evidence="3 4" key="2">
    <citation type="submission" date="2018-12" db="EMBL/GenBank/DDBJ databases">
        <title>Draft genome sequence of Haloarcula hispinica strain 18.1, an halophilic archaeon isolated from Chott El Jerid of Southern Tunisia.</title>
        <authorList>
            <person name="Najjari A."/>
            <person name="Ben Dhia O."/>
            <person name="Ferjani R."/>
            <person name="Mahjoubi M."/>
            <person name="Sghaier H."/>
            <person name="Elshahed M."/>
            <person name="Ouzari H.I."/>
            <person name="Cherid A."/>
            <person name="Youssef N."/>
        </authorList>
    </citation>
    <scope>NUCLEOTIDE SEQUENCE [LARGE SCALE GENOMIC DNA]</scope>
    <source>
        <strain evidence="3 4">18.1</strain>
    </source>
</reference>
<evidence type="ECO:0000313" key="2">
    <source>
        <dbReference type="EMBL" id="KAA9409228.1"/>
    </source>
</evidence>
<feature type="domain" description="DUF7344" evidence="1">
    <location>
        <begin position="23"/>
        <end position="97"/>
    </location>
</feature>
<evidence type="ECO:0000313" key="3">
    <source>
        <dbReference type="EMBL" id="RYJ08882.1"/>
    </source>
</evidence>
<dbReference type="EMBL" id="RQWK01000001">
    <property type="protein sequence ID" value="KAA9409228.1"/>
    <property type="molecule type" value="Genomic_DNA"/>
</dbReference>
<proteinExistence type="predicted"/>
<accession>A0A482T3Y5</accession>
<dbReference type="Pfam" id="PF24035">
    <property type="entry name" value="DUF7344"/>
    <property type="match status" value="1"/>
</dbReference>
<dbReference type="EMBL" id="RZIG01000002">
    <property type="protein sequence ID" value="RYJ08882.1"/>
    <property type="molecule type" value="Genomic_DNA"/>
</dbReference>
<evidence type="ECO:0000313" key="4">
    <source>
        <dbReference type="Proteomes" id="UP000293535"/>
    </source>
</evidence>
<gene>
    <name evidence="2" type="ORF">EGO51_05280</name>
    <name evidence="3" type="ORF">ELS20_01715</name>
</gene>
<dbReference type="Proteomes" id="UP000293535">
    <property type="component" value="Unassembled WGS sequence"/>
</dbReference>
<dbReference type="InterPro" id="IPR055768">
    <property type="entry name" value="DUF7344"/>
</dbReference>
<dbReference type="GeneID" id="99237836"/>
<comment type="caution">
    <text evidence="3">The sequence shown here is derived from an EMBL/GenBank/DDBJ whole genome shotgun (WGS) entry which is preliminary data.</text>
</comment>
<dbReference type="RefSeq" id="WP_023843165.1">
    <property type="nucleotide sequence ID" value="NZ_BAABRG010000002.1"/>
</dbReference>
<dbReference type="Gene3D" id="1.10.10.10">
    <property type="entry name" value="Winged helix-like DNA-binding domain superfamily/Winged helix DNA-binding domain"/>
    <property type="match status" value="1"/>
</dbReference>
<evidence type="ECO:0000259" key="1">
    <source>
        <dbReference type="Pfam" id="PF24035"/>
    </source>
</evidence>
<dbReference type="Proteomes" id="UP000326244">
    <property type="component" value="Unassembled WGS sequence"/>
</dbReference>
<organism evidence="3 4">
    <name type="scientific">Haloarcula hispanica</name>
    <dbReference type="NCBI Taxonomy" id="51589"/>
    <lineage>
        <taxon>Archaea</taxon>
        <taxon>Methanobacteriati</taxon>
        <taxon>Methanobacteriota</taxon>
        <taxon>Stenosarchaea group</taxon>
        <taxon>Halobacteria</taxon>
        <taxon>Halobacteriales</taxon>
        <taxon>Haloarculaceae</taxon>
        <taxon>Haloarcula</taxon>
    </lineage>
</organism>